<proteinExistence type="predicted"/>
<dbReference type="Proteomes" id="UP000660675">
    <property type="component" value="Unassembled WGS sequence"/>
</dbReference>
<accession>A0ABQ2W9A2</accession>
<sequence>MQQFPDTQAEVQDQPVRAAVRSSPVISWICPSRWYSEVRWICSASTVLGIEPVCSGKDPQRLLWTMFPDGCGQGAQRLRQQGCVHSVIRTLTGSALSCQFLGAGRKAGRSGRS</sequence>
<name>A0ABQ2W9A2_9ACTN</name>
<comment type="caution">
    <text evidence="1">The sequence shown here is derived from an EMBL/GenBank/DDBJ whole genome shotgun (WGS) entry which is preliminary data.</text>
</comment>
<gene>
    <name evidence="1" type="ORF">GCM10015535_59580</name>
</gene>
<dbReference type="EMBL" id="BMTF01000027">
    <property type="protein sequence ID" value="GGV94329.1"/>
    <property type="molecule type" value="Genomic_DNA"/>
</dbReference>
<keyword evidence="2" id="KW-1185">Reference proteome</keyword>
<reference evidence="2" key="1">
    <citation type="journal article" date="2019" name="Int. J. Syst. Evol. Microbiol.">
        <title>The Global Catalogue of Microorganisms (GCM) 10K type strain sequencing project: providing services to taxonomists for standard genome sequencing and annotation.</title>
        <authorList>
            <consortium name="The Broad Institute Genomics Platform"/>
            <consortium name="The Broad Institute Genome Sequencing Center for Infectious Disease"/>
            <person name="Wu L."/>
            <person name="Ma J."/>
        </authorList>
    </citation>
    <scope>NUCLEOTIDE SEQUENCE [LARGE SCALE GENOMIC DNA]</scope>
    <source>
        <strain evidence="2">JCM 4376</strain>
    </source>
</reference>
<organism evidence="1 2">
    <name type="scientific">Streptomyces gelaticus</name>
    <dbReference type="NCBI Taxonomy" id="285446"/>
    <lineage>
        <taxon>Bacteria</taxon>
        <taxon>Bacillati</taxon>
        <taxon>Actinomycetota</taxon>
        <taxon>Actinomycetes</taxon>
        <taxon>Kitasatosporales</taxon>
        <taxon>Streptomycetaceae</taxon>
        <taxon>Streptomyces</taxon>
    </lineage>
</organism>
<protein>
    <submittedName>
        <fullName evidence="1">Uncharacterized protein</fullName>
    </submittedName>
</protein>
<evidence type="ECO:0000313" key="2">
    <source>
        <dbReference type="Proteomes" id="UP000660675"/>
    </source>
</evidence>
<evidence type="ECO:0000313" key="1">
    <source>
        <dbReference type="EMBL" id="GGV94329.1"/>
    </source>
</evidence>